<dbReference type="PATRIC" id="fig|1423750.3.peg.199"/>
<accession>A0A0R1VPR0</accession>
<protein>
    <recommendedName>
        <fullName evidence="2">UPF0291 protein FC89_GL000197</fullName>
    </recommendedName>
</protein>
<comment type="subcellular location">
    <subcellularLocation>
        <location evidence="2">Cytoplasm</location>
    </subcellularLocation>
</comment>
<dbReference type="PANTHER" id="PTHR37300">
    <property type="entry name" value="UPF0291 PROTEIN CBO2609/CLC_2481"/>
    <property type="match status" value="1"/>
</dbReference>
<dbReference type="AlphaFoldDB" id="A0A0R1VPR0"/>
<keyword evidence="1 2" id="KW-0963">Cytoplasm</keyword>
<dbReference type="HAMAP" id="MF_01103">
    <property type="entry name" value="UPF0291"/>
    <property type="match status" value="1"/>
</dbReference>
<dbReference type="PANTHER" id="PTHR37300:SF1">
    <property type="entry name" value="UPF0291 PROTEIN YNZC"/>
    <property type="match status" value="1"/>
</dbReference>
<dbReference type="SUPFAM" id="SSF158221">
    <property type="entry name" value="YnzC-like"/>
    <property type="match status" value="1"/>
</dbReference>
<comment type="caution">
    <text evidence="3">The sequence shown here is derived from an EMBL/GenBank/DDBJ whole genome shotgun (WGS) entry which is preliminary data.</text>
</comment>
<dbReference type="Proteomes" id="UP000051451">
    <property type="component" value="Unassembled WGS sequence"/>
</dbReference>
<gene>
    <name evidence="3" type="ORF">FC89_GL000197</name>
</gene>
<proteinExistence type="inferred from homology"/>
<organism evidence="3 4">
    <name type="scientific">Liquorilactobacillus ghanensis DSM 18630</name>
    <dbReference type="NCBI Taxonomy" id="1423750"/>
    <lineage>
        <taxon>Bacteria</taxon>
        <taxon>Bacillati</taxon>
        <taxon>Bacillota</taxon>
        <taxon>Bacilli</taxon>
        <taxon>Lactobacillales</taxon>
        <taxon>Lactobacillaceae</taxon>
        <taxon>Liquorilactobacillus</taxon>
    </lineage>
</organism>
<evidence type="ECO:0000256" key="2">
    <source>
        <dbReference type="HAMAP-Rule" id="MF_01103"/>
    </source>
</evidence>
<reference evidence="3 4" key="1">
    <citation type="journal article" date="2015" name="Genome Announc.">
        <title>Expanding the biotechnology potential of lactobacilli through comparative genomics of 213 strains and associated genera.</title>
        <authorList>
            <person name="Sun Z."/>
            <person name="Harris H.M."/>
            <person name="McCann A."/>
            <person name="Guo C."/>
            <person name="Argimon S."/>
            <person name="Zhang W."/>
            <person name="Yang X."/>
            <person name="Jeffery I.B."/>
            <person name="Cooney J.C."/>
            <person name="Kagawa T.F."/>
            <person name="Liu W."/>
            <person name="Song Y."/>
            <person name="Salvetti E."/>
            <person name="Wrobel A."/>
            <person name="Rasinkangas P."/>
            <person name="Parkhill J."/>
            <person name="Rea M.C."/>
            <person name="O'Sullivan O."/>
            <person name="Ritari J."/>
            <person name="Douillard F.P."/>
            <person name="Paul Ross R."/>
            <person name="Yang R."/>
            <person name="Briner A.E."/>
            <person name="Felis G.E."/>
            <person name="de Vos W.M."/>
            <person name="Barrangou R."/>
            <person name="Klaenhammer T.R."/>
            <person name="Caufield P.W."/>
            <person name="Cui Y."/>
            <person name="Zhang H."/>
            <person name="O'Toole P.W."/>
        </authorList>
    </citation>
    <scope>NUCLEOTIDE SEQUENCE [LARGE SCALE GENOMIC DNA]</scope>
    <source>
        <strain evidence="3 4">DSM 18630</strain>
    </source>
</reference>
<evidence type="ECO:0000256" key="1">
    <source>
        <dbReference type="ARBA" id="ARBA00022490"/>
    </source>
</evidence>
<sequence length="82" mass="9632">MSEQIPQKLIKRINELAHKKKTVGLSKSEQAEQKSLRETYLALFRKSFRSDVEMMRVFNKAGQEVTPEKVRKIQKQKGLRDD</sequence>
<name>A0A0R1VPR0_9LACO</name>
<dbReference type="OrthoDB" id="390105at2"/>
<dbReference type="Gene3D" id="1.10.287.540">
    <property type="entry name" value="Helix hairpin bin"/>
    <property type="match status" value="1"/>
</dbReference>
<dbReference type="InterPro" id="IPR009242">
    <property type="entry name" value="DUF896"/>
</dbReference>
<dbReference type="GO" id="GO:0005737">
    <property type="term" value="C:cytoplasm"/>
    <property type="evidence" value="ECO:0007669"/>
    <property type="project" value="UniProtKB-SubCell"/>
</dbReference>
<dbReference type="GeneID" id="98318258"/>
<evidence type="ECO:0000313" key="4">
    <source>
        <dbReference type="Proteomes" id="UP000051451"/>
    </source>
</evidence>
<evidence type="ECO:0000313" key="3">
    <source>
        <dbReference type="EMBL" id="KRM07754.1"/>
    </source>
</evidence>
<dbReference type="Pfam" id="PF05979">
    <property type="entry name" value="DUF896"/>
    <property type="match status" value="1"/>
</dbReference>
<keyword evidence="4" id="KW-1185">Reference proteome</keyword>
<dbReference type="STRING" id="1423750.FC89_GL000197"/>
<comment type="similarity">
    <text evidence="2">Belongs to the UPF0291 family.</text>
</comment>
<dbReference type="EMBL" id="AZGB01000005">
    <property type="protein sequence ID" value="KRM07754.1"/>
    <property type="molecule type" value="Genomic_DNA"/>
</dbReference>
<dbReference type="RefSeq" id="WP_057870991.1">
    <property type="nucleotide sequence ID" value="NZ_AZGB01000005.1"/>
</dbReference>